<organism evidence="5 6">
    <name type="scientific">Actinomycetospora aurantiaca</name>
    <dbReference type="NCBI Taxonomy" id="3129233"/>
    <lineage>
        <taxon>Bacteria</taxon>
        <taxon>Bacillati</taxon>
        <taxon>Actinomycetota</taxon>
        <taxon>Actinomycetes</taxon>
        <taxon>Pseudonocardiales</taxon>
        <taxon>Pseudonocardiaceae</taxon>
        <taxon>Actinomycetospora</taxon>
    </lineage>
</organism>
<evidence type="ECO:0000256" key="3">
    <source>
        <dbReference type="ARBA" id="ARBA00023012"/>
    </source>
</evidence>
<accession>A0ABU8MII2</accession>
<keyword evidence="6" id="KW-1185">Reference proteome</keyword>
<dbReference type="GO" id="GO:0005524">
    <property type="term" value="F:ATP binding"/>
    <property type="evidence" value="ECO:0007669"/>
    <property type="project" value="UniProtKB-KW"/>
</dbReference>
<dbReference type="InterPro" id="IPR036890">
    <property type="entry name" value="HATPase_C_sf"/>
</dbReference>
<reference evidence="5 6" key="1">
    <citation type="submission" date="2024-03" db="EMBL/GenBank/DDBJ databases">
        <title>Actinomycetospora sp. OC33-EN08, a novel actinomycete isolated from wild orchid (Aerides multiflora).</title>
        <authorList>
            <person name="Suriyachadkun C."/>
        </authorList>
    </citation>
    <scope>NUCLEOTIDE SEQUENCE [LARGE SCALE GENOMIC DNA]</scope>
    <source>
        <strain evidence="5 6">OC33-EN08</strain>
    </source>
</reference>
<dbReference type="PROSITE" id="PS50043">
    <property type="entry name" value="HTH_LUXR_2"/>
    <property type="match status" value="1"/>
</dbReference>
<sequence>MTTMSVPRAIDTAEPDRPRAIGAARAGAGTLLGRVVTRLRAVTGARSAWVVRVDEAAGTWSVDVGEGVGTPPETLLAAVVRDRAPAVDATGDSVVLAVPVHRGPRLVGVCAVATDDGRLSPADRGLAELFADYAALALADHGPLAGRTLVEAVRQELAWAELAGVAHTDLVTVGSGALDAARAEEILRVVQEALVNVVAHAGATRVQVGIMHGPGTVTVLVSDDGRGFDTTRHGGLHEATSSARLGLAAMAARARRLDGELEIDSADGRGTELRLTVPCGPGPAAPGRPRPSVLVAATRPVVRAGVVRQLQLGAPELGMVSEVDLGATPDLAAACRLLRPDVLVVEPDVLAGDLTTALGRLAELPHVPAVVLLTDDRVDRPDHADRALRAAVAAGAKGCVGADDAERLVEVVATAGRGESSFGPDQLGRLAAAPRTPGITAREREVCELVTRGMTDRQIATALRISAKTVEKHVGSLLRKTGARNRTMLVGAITR</sequence>
<dbReference type="Pfam" id="PF00196">
    <property type="entry name" value="GerE"/>
    <property type="match status" value="1"/>
</dbReference>
<comment type="caution">
    <text evidence="5">The sequence shown here is derived from an EMBL/GenBank/DDBJ whole genome shotgun (WGS) entry which is preliminary data.</text>
</comment>
<protein>
    <submittedName>
        <fullName evidence="5">ATP-binding protein</fullName>
    </submittedName>
</protein>
<proteinExistence type="predicted"/>
<evidence type="ECO:0000256" key="2">
    <source>
        <dbReference type="ARBA" id="ARBA00022777"/>
    </source>
</evidence>
<dbReference type="SMART" id="SM00421">
    <property type="entry name" value="HTH_LUXR"/>
    <property type="match status" value="1"/>
</dbReference>
<dbReference type="Gene3D" id="3.40.50.2300">
    <property type="match status" value="1"/>
</dbReference>
<dbReference type="InterPro" id="IPR050482">
    <property type="entry name" value="Sensor_HK_TwoCompSys"/>
</dbReference>
<dbReference type="InterPro" id="IPR016032">
    <property type="entry name" value="Sig_transdc_resp-reg_C-effctor"/>
</dbReference>
<dbReference type="RefSeq" id="WP_337693749.1">
    <property type="nucleotide sequence ID" value="NZ_JBBEGN010000002.1"/>
</dbReference>
<dbReference type="EMBL" id="JBBEGN010000002">
    <property type="protein sequence ID" value="MEJ2867124.1"/>
    <property type="molecule type" value="Genomic_DNA"/>
</dbReference>
<dbReference type="PRINTS" id="PR00038">
    <property type="entry name" value="HTHLUXR"/>
</dbReference>
<evidence type="ECO:0000313" key="6">
    <source>
        <dbReference type="Proteomes" id="UP001385809"/>
    </source>
</evidence>
<evidence type="ECO:0000313" key="5">
    <source>
        <dbReference type="EMBL" id="MEJ2867124.1"/>
    </source>
</evidence>
<dbReference type="Pfam" id="PF02518">
    <property type="entry name" value="HATPase_c"/>
    <property type="match status" value="1"/>
</dbReference>
<keyword evidence="2" id="KW-0418">Kinase</keyword>
<dbReference type="CDD" id="cd06170">
    <property type="entry name" value="LuxR_C_like"/>
    <property type="match status" value="1"/>
</dbReference>
<dbReference type="SUPFAM" id="SSF46894">
    <property type="entry name" value="C-terminal effector domain of the bipartite response regulators"/>
    <property type="match status" value="1"/>
</dbReference>
<dbReference type="SUPFAM" id="SSF55874">
    <property type="entry name" value="ATPase domain of HSP90 chaperone/DNA topoisomerase II/histidine kinase"/>
    <property type="match status" value="1"/>
</dbReference>
<dbReference type="Proteomes" id="UP001385809">
    <property type="component" value="Unassembled WGS sequence"/>
</dbReference>
<dbReference type="PANTHER" id="PTHR24421">
    <property type="entry name" value="NITRATE/NITRITE SENSOR PROTEIN NARX-RELATED"/>
    <property type="match status" value="1"/>
</dbReference>
<dbReference type="PANTHER" id="PTHR24421:SF61">
    <property type="entry name" value="OXYGEN SENSOR HISTIDINE KINASE NREB"/>
    <property type="match status" value="1"/>
</dbReference>
<evidence type="ECO:0000259" key="4">
    <source>
        <dbReference type="PROSITE" id="PS50043"/>
    </source>
</evidence>
<dbReference type="CDD" id="cd16917">
    <property type="entry name" value="HATPase_UhpB-NarQ-NarX-like"/>
    <property type="match status" value="1"/>
</dbReference>
<dbReference type="InterPro" id="IPR003594">
    <property type="entry name" value="HATPase_dom"/>
</dbReference>
<gene>
    <name evidence="5" type="ORF">WCD74_05065</name>
</gene>
<name>A0ABU8MII2_9PSEU</name>
<keyword evidence="3" id="KW-0902">Two-component regulatory system</keyword>
<feature type="domain" description="HTH luxR-type" evidence="4">
    <location>
        <begin position="432"/>
        <end position="495"/>
    </location>
</feature>
<evidence type="ECO:0000256" key="1">
    <source>
        <dbReference type="ARBA" id="ARBA00022679"/>
    </source>
</evidence>
<keyword evidence="1" id="KW-0808">Transferase</keyword>
<keyword evidence="5" id="KW-0547">Nucleotide-binding</keyword>
<dbReference type="SUPFAM" id="SSF55781">
    <property type="entry name" value="GAF domain-like"/>
    <property type="match status" value="1"/>
</dbReference>
<dbReference type="Gene3D" id="3.30.450.40">
    <property type="match status" value="1"/>
</dbReference>
<dbReference type="SMART" id="SM00387">
    <property type="entry name" value="HATPase_c"/>
    <property type="match status" value="1"/>
</dbReference>
<dbReference type="InterPro" id="IPR029016">
    <property type="entry name" value="GAF-like_dom_sf"/>
</dbReference>
<dbReference type="InterPro" id="IPR000792">
    <property type="entry name" value="Tscrpt_reg_LuxR_C"/>
</dbReference>
<keyword evidence="5" id="KW-0067">ATP-binding</keyword>
<dbReference type="Gene3D" id="3.30.565.10">
    <property type="entry name" value="Histidine kinase-like ATPase, C-terminal domain"/>
    <property type="match status" value="1"/>
</dbReference>